<dbReference type="InterPro" id="IPR009030">
    <property type="entry name" value="Growth_fac_rcpt_cys_sf"/>
</dbReference>
<evidence type="ECO:0000256" key="1">
    <source>
        <dbReference type="PROSITE-ProRule" id="PRU00461"/>
    </source>
</evidence>
<evidence type="ECO:0000256" key="2">
    <source>
        <dbReference type="SAM" id="Phobius"/>
    </source>
</evidence>
<dbReference type="SMART" id="SM00181">
    <property type="entry name" value="EGF"/>
    <property type="match status" value="3"/>
</dbReference>
<dbReference type="InterPro" id="IPR000742">
    <property type="entry name" value="EGF"/>
</dbReference>
<name>A0A8B8DJB6_CRAVI</name>
<dbReference type="Pfam" id="PF00058">
    <property type="entry name" value="Ldl_recept_b"/>
    <property type="match status" value="1"/>
</dbReference>
<dbReference type="InterPro" id="IPR050778">
    <property type="entry name" value="Cueball_EGF_LRP_Nidogen"/>
</dbReference>
<keyword evidence="2" id="KW-0812">Transmembrane</keyword>
<keyword evidence="4" id="KW-1185">Reference proteome</keyword>
<evidence type="ECO:0000313" key="5">
    <source>
        <dbReference type="RefSeq" id="XP_022327928.1"/>
    </source>
</evidence>
<feature type="domain" description="EGF-like" evidence="3">
    <location>
        <begin position="559"/>
        <end position="574"/>
    </location>
</feature>
<dbReference type="InterPro" id="IPR000033">
    <property type="entry name" value="LDLR_classB_rpt"/>
</dbReference>
<evidence type="ECO:0000313" key="4">
    <source>
        <dbReference type="Proteomes" id="UP000694844"/>
    </source>
</evidence>
<dbReference type="PROSITE" id="PS01186">
    <property type="entry name" value="EGF_2"/>
    <property type="match status" value="1"/>
</dbReference>
<dbReference type="Pfam" id="PF14670">
    <property type="entry name" value="FXa_inhibition"/>
    <property type="match status" value="2"/>
</dbReference>
<dbReference type="InterPro" id="IPR011042">
    <property type="entry name" value="6-blade_b-propeller_TolB-like"/>
</dbReference>
<dbReference type="SUPFAM" id="SSF63825">
    <property type="entry name" value="YWTD domain"/>
    <property type="match status" value="3"/>
</dbReference>
<feature type="transmembrane region" description="Helical" evidence="2">
    <location>
        <begin position="958"/>
        <end position="981"/>
    </location>
</feature>
<dbReference type="AlphaFoldDB" id="A0A8B8DJB6"/>
<keyword evidence="2" id="KW-1133">Transmembrane helix</keyword>
<dbReference type="PANTHER" id="PTHR46513">
    <property type="entry name" value="VITELLOGENIN RECEPTOR-LIKE PROTEIN-RELATED-RELATED"/>
    <property type="match status" value="1"/>
</dbReference>
<dbReference type="SMART" id="SM00135">
    <property type="entry name" value="LY"/>
    <property type="match status" value="8"/>
</dbReference>
<sequence length="1025" mass="114135">MTDSLSKLYITQNFSPNLILPHKFTENMIATFSSPSSKIAIDWISKNIYHIDPSFQWIIVQPINCDAQSGIKTLINGLIAPKSISVDPLNGYLFWSAKQGGKSTIWRSSLSGTNQTLLVHSLLLVTDIVASDAERRIYWLDIGRETLETCDYEGLGRRVLKRSDSLLMLMSGLTLHKDLVCVTIQAAYLVECMDTHTGQTRWQHLFQWLKDDKYEYKVPTALSFLPDSMSSNKTQPCEEQQCEFICIVSDESTTNCLCPDGFILDSNGRNCTRDNVLHQKSLLLSNKSSVCFVDVRTLTGMPIQVNCILQWPRSVSHLAVDTHRDNVYFEDIDNRKLMKMDVLSGQTKEFLSISGVSGLCVDWVTGDVYWAEKMSGLIIFINERFPMEMPLFQNVDHPFSLTINPLNSTLYWIRGGVGSYKIEAGSTDGTGRWVLVDSQHLKDPAGLIVSTKSNRLFWSDVDGIYYLDMETSKINLIPSRNINSFTIYKEFVIMLKNQSDVLVTSMGSPGFHRHFDMPMFENVIVYDKSEQPTQRDPCRVRNGDCEHICILQTEGTRSCECRLGYELDSDRKTCISSPLKQNFVLTVDFTHAGIFQVSMADANVAAIDVNETIRPVNAVFHPLHHNLIYSDAMYREIRQLSMSGLESVTLTNTGSFEPRALVIDPSTGHLIYSAVSTKSYIGILDIGTKERKTLVPGLTSVYNIAIHPGKGYLFWSDLVYSASYIGRSYFDGSAMSNLIFKDILQPNSLTVDYKDDMLYWTDGELRTINYCDLNGDNRGILLQDNTQKFVHFDISGDFFYYTALDDQKIKKASLSNASEITWMGYTADFGKLNSLQVYGGKHIPVNDVCSRANGGCSTFCLPTARGRKCACPDGVNILADKKTCDGVIKCSEDIPNGQLGPHCAPYFGNKCAYSCHSGFIPQSDDILCQGSWNVSSLEQLCVAAATQRPMTDPGNDGAIAGGIVAASLAVTLVLVLIIIFLCRRASDSPSSDSSAIHYIYGAQSNGHASRKASNVIIDERSSNST</sequence>
<protein>
    <submittedName>
        <fullName evidence="5">Low-density lipoprotein receptor-related protein 6-like</fullName>
    </submittedName>
</protein>
<keyword evidence="2" id="KW-0472">Membrane</keyword>
<organism evidence="4 5">
    <name type="scientific">Crassostrea virginica</name>
    <name type="common">Eastern oyster</name>
    <dbReference type="NCBI Taxonomy" id="6565"/>
    <lineage>
        <taxon>Eukaryota</taxon>
        <taxon>Metazoa</taxon>
        <taxon>Spiralia</taxon>
        <taxon>Lophotrochozoa</taxon>
        <taxon>Mollusca</taxon>
        <taxon>Bivalvia</taxon>
        <taxon>Autobranchia</taxon>
        <taxon>Pteriomorphia</taxon>
        <taxon>Ostreida</taxon>
        <taxon>Ostreoidea</taxon>
        <taxon>Ostreidae</taxon>
        <taxon>Crassostrea</taxon>
    </lineage>
</organism>
<dbReference type="SUPFAM" id="SSF57184">
    <property type="entry name" value="Growth factor receptor domain"/>
    <property type="match status" value="1"/>
</dbReference>
<dbReference type="PROSITE" id="PS51120">
    <property type="entry name" value="LDLRB"/>
    <property type="match status" value="2"/>
</dbReference>
<dbReference type="RefSeq" id="XP_022327928.1">
    <property type="nucleotide sequence ID" value="XM_022472220.1"/>
</dbReference>
<dbReference type="Gene3D" id="2.120.10.30">
    <property type="entry name" value="TolB, C-terminal domain"/>
    <property type="match status" value="3"/>
</dbReference>
<dbReference type="SUPFAM" id="SSF57196">
    <property type="entry name" value="EGF/Laminin"/>
    <property type="match status" value="1"/>
</dbReference>
<dbReference type="GeneID" id="111127161"/>
<dbReference type="OrthoDB" id="382013at2759"/>
<dbReference type="PANTHER" id="PTHR46513:SF44">
    <property type="entry name" value="LDL RECEPTOR RELATED PROTEIN 4"/>
    <property type="match status" value="1"/>
</dbReference>
<gene>
    <name evidence="5" type="primary">LOC111127161</name>
</gene>
<feature type="repeat" description="LDL-receptor class B" evidence="1">
    <location>
        <begin position="711"/>
        <end position="755"/>
    </location>
</feature>
<dbReference type="Proteomes" id="UP000694844">
    <property type="component" value="Chromosome 3"/>
</dbReference>
<accession>A0A8B8DJB6</accession>
<evidence type="ECO:0000259" key="3">
    <source>
        <dbReference type="PROSITE" id="PS01186"/>
    </source>
</evidence>
<feature type="repeat" description="LDL-receptor class B" evidence="1">
    <location>
        <begin position="135"/>
        <end position="179"/>
    </location>
</feature>
<dbReference type="KEGG" id="cvn:111127161"/>
<reference evidence="5" key="1">
    <citation type="submission" date="2025-08" db="UniProtKB">
        <authorList>
            <consortium name="RefSeq"/>
        </authorList>
    </citation>
    <scope>IDENTIFICATION</scope>
    <source>
        <tissue evidence="5">Whole sample</tissue>
    </source>
</reference>
<proteinExistence type="predicted"/>